<dbReference type="GO" id="GO:0004222">
    <property type="term" value="F:metalloendopeptidase activity"/>
    <property type="evidence" value="ECO:0007669"/>
    <property type="project" value="InterPro"/>
</dbReference>
<dbReference type="InterPro" id="IPR011049">
    <property type="entry name" value="Serralysin-like_metalloprot_C"/>
</dbReference>
<dbReference type="SUPFAM" id="SSF51120">
    <property type="entry name" value="beta-Roll"/>
    <property type="match status" value="1"/>
</dbReference>
<protein>
    <submittedName>
        <fullName evidence="7">Ca2+-binding RTX toxin-like protein</fullName>
    </submittedName>
</protein>
<evidence type="ECO:0000256" key="4">
    <source>
        <dbReference type="ARBA" id="ARBA00022801"/>
    </source>
</evidence>
<evidence type="ECO:0000259" key="6">
    <source>
        <dbReference type="SMART" id="SM00235"/>
    </source>
</evidence>
<evidence type="ECO:0000256" key="5">
    <source>
        <dbReference type="ARBA" id="ARBA00022833"/>
    </source>
</evidence>
<dbReference type="SUPFAM" id="SSF55486">
    <property type="entry name" value="Metalloproteases ('zincins'), catalytic domain"/>
    <property type="match status" value="1"/>
</dbReference>
<organism evidence="7 8">
    <name type="scientific">Parvularcula dongshanensis</name>
    <dbReference type="NCBI Taxonomy" id="1173995"/>
    <lineage>
        <taxon>Bacteria</taxon>
        <taxon>Pseudomonadati</taxon>
        <taxon>Pseudomonadota</taxon>
        <taxon>Alphaproteobacteria</taxon>
        <taxon>Parvularculales</taxon>
        <taxon>Parvularculaceae</taxon>
        <taxon>Parvularcula</taxon>
    </lineage>
</organism>
<comment type="similarity">
    <text evidence="1">Belongs to the peptidase M10B family.</text>
</comment>
<dbReference type="InterPro" id="IPR024079">
    <property type="entry name" value="MetalloPept_cat_dom_sf"/>
</dbReference>
<dbReference type="Gene3D" id="3.40.390.10">
    <property type="entry name" value="Collagenase (Catalytic Domain)"/>
    <property type="match status" value="1"/>
</dbReference>
<reference evidence="7 8" key="1">
    <citation type="submission" date="2020-08" db="EMBL/GenBank/DDBJ databases">
        <title>Genomic Encyclopedia of Type Strains, Phase IV (KMG-IV): sequencing the most valuable type-strain genomes for metagenomic binning, comparative biology and taxonomic classification.</title>
        <authorList>
            <person name="Goeker M."/>
        </authorList>
    </citation>
    <scope>NUCLEOTIDE SEQUENCE [LARGE SCALE GENOMIC DNA]</scope>
    <source>
        <strain evidence="7 8">DSM 102850</strain>
    </source>
</reference>
<dbReference type="Pfam" id="PF00353">
    <property type="entry name" value="HemolysinCabind"/>
    <property type="match status" value="1"/>
</dbReference>
<dbReference type="InterPro" id="IPR034033">
    <property type="entry name" value="Serralysin-like"/>
</dbReference>
<keyword evidence="3" id="KW-0479">Metal-binding</keyword>
<dbReference type="GO" id="GO:0005615">
    <property type="term" value="C:extracellular space"/>
    <property type="evidence" value="ECO:0007669"/>
    <property type="project" value="InterPro"/>
</dbReference>
<keyword evidence="4" id="KW-0378">Hydrolase</keyword>
<dbReference type="GO" id="GO:0005509">
    <property type="term" value="F:calcium ion binding"/>
    <property type="evidence" value="ECO:0007669"/>
    <property type="project" value="InterPro"/>
</dbReference>
<dbReference type="CDD" id="cd04277">
    <property type="entry name" value="ZnMc_serralysin_like"/>
    <property type="match status" value="1"/>
</dbReference>
<feature type="domain" description="Peptidase metallopeptidase" evidence="6">
    <location>
        <begin position="22"/>
        <end position="175"/>
    </location>
</feature>
<dbReference type="InterPro" id="IPR006026">
    <property type="entry name" value="Peptidase_Metallo"/>
</dbReference>
<proteinExistence type="inferred from homology"/>
<dbReference type="RefSeq" id="WP_183815229.1">
    <property type="nucleotide sequence ID" value="NZ_JACHOB010000001.1"/>
</dbReference>
<dbReference type="AlphaFoldDB" id="A0A840HZ29"/>
<evidence type="ECO:0000256" key="1">
    <source>
        <dbReference type="ARBA" id="ARBA00009490"/>
    </source>
</evidence>
<evidence type="ECO:0000256" key="3">
    <source>
        <dbReference type="ARBA" id="ARBA00022723"/>
    </source>
</evidence>
<evidence type="ECO:0000313" key="8">
    <source>
        <dbReference type="Proteomes" id="UP000563524"/>
    </source>
</evidence>
<dbReference type="InterPro" id="IPR018511">
    <property type="entry name" value="Hemolysin-typ_Ca-bd_CS"/>
</dbReference>
<dbReference type="Gene3D" id="2.150.10.10">
    <property type="entry name" value="Serralysin-like metalloprotease, C-terminal"/>
    <property type="match status" value="1"/>
</dbReference>
<dbReference type="GO" id="GO:0008270">
    <property type="term" value="F:zinc ion binding"/>
    <property type="evidence" value="ECO:0007669"/>
    <property type="project" value="InterPro"/>
</dbReference>
<comment type="caution">
    <text evidence="7">The sequence shown here is derived from an EMBL/GenBank/DDBJ whole genome shotgun (WGS) entry which is preliminary data.</text>
</comment>
<gene>
    <name evidence="7" type="ORF">GGQ59_000329</name>
</gene>
<keyword evidence="5" id="KW-0862">Zinc</keyword>
<dbReference type="SMART" id="SM00235">
    <property type="entry name" value="ZnMc"/>
    <property type="match status" value="1"/>
</dbReference>
<keyword evidence="2" id="KW-0645">Protease</keyword>
<accession>A0A840HZ29</accession>
<dbReference type="PROSITE" id="PS00330">
    <property type="entry name" value="HEMOLYSIN_CALCIUM"/>
    <property type="match status" value="1"/>
</dbReference>
<dbReference type="Proteomes" id="UP000563524">
    <property type="component" value="Unassembled WGS sequence"/>
</dbReference>
<dbReference type="Pfam" id="PF00413">
    <property type="entry name" value="Peptidase_M10"/>
    <property type="match status" value="1"/>
</dbReference>
<dbReference type="GO" id="GO:0006508">
    <property type="term" value="P:proteolysis"/>
    <property type="evidence" value="ECO:0007669"/>
    <property type="project" value="UniProtKB-KW"/>
</dbReference>
<evidence type="ECO:0000256" key="2">
    <source>
        <dbReference type="ARBA" id="ARBA00022670"/>
    </source>
</evidence>
<dbReference type="GO" id="GO:0031012">
    <property type="term" value="C:extracellular matrix"/>
    <property type="evidence" value="ECO:0007669"/>
    <property type="project" value="InterPro"/>
</dbReference>
<name>A0A840HZ29_9PROT</name>
<dbReference type="InterPro" id="IPR001818">
    <property type="entry name" value="Pept_M10_metallopeptidase"/>
</dbReference>
<keyword evidence="8" id="KW-1185">Reference proteome</keyword>
<sequence>MPTAVFRDDSGQDSAVLRGLTFLQVWERNDDNTPLHFTYHLSDSGVETWDPHEVAAMANAFETWSAVANIRFEEAVDEGGATFVESLYRADPTDLGFHELPYGSTSAQTFGQFNIAGEGWTAAGLKPGGYGFVTLLHELGHALGLEHPHDDDLFLGVTNDTDTGTFGLNQGLYTVMGYADGWWDQGEFLPREYGWNQSPMALDIAAIQAIYGANNSTRRGNDIYRLADSDAPAGSSGVATGYAAIWDAGGTDTIRYDGNKDAYVFLDDATIDDSPTGGGLLSYVEGIHGGFTIASGAIIENGATGGGNDVLVGNESANQLSAGSGNDIIYGLDGSDIIFGGDGDDIIVGDHESVTTFGAAFPRPTTYALPNGLAHGDGKVGITEVDGNRSAYSALDLSNQFAPSENPIIANGNLGYAVTVDARTDGVNLQYYLVTLEQDTVVTIDVDGAWKGYEGAGSFDCYIAIEDFAGNRIAFNDDGFVEDPGTNSLGPSSHNLDSFLTTILGAGDFYIIVGQYSYDEQYDQEPVQTESSYTLHVSVQPEVTASSLPAGDGLGMIGYYYETPDGWAEALA</sequence>
<dbReference type="EMBL" id="JACHOB010000001">
    <property type="protein sequence ID" value="MBB4657829.1"/>
    <property type="molecule type" value="Genomic_DNA"/>
</dbReference>
<dbReference type="InterPro" id="IPR001343">
    <property type="entry name" value="Hemolysn_Ca-bd"/>
</dbReference>
<evidence type="ECO:0000313" key="7">
    <source>
        <dbReference type="EMBL" id="MBB4657829.1"/>
    </source>
</evidence>